<evidence type="ECO:0000256" key="4">
    <source>
        <dbReference type="SAM" id="SignalP"/>
    </source>
</evidence>
<evidence type="ECO:0000313" key="7">
    <source>
        <dbReference type="Proteomes" id="UP000319557"/>
    </source>
</evidence>
<evidence type="ECO:0000256" key="2">
    <source>
        <dbReference type="ARBA" id="ARBA00022729"/>
    </source>
</evidence>
<protein>
    <recommendedName>
        <fullName evidence="5">4-O-methyl-glucuronoyl methylesterase-like domain-containing protein</fullName>
    </recommendedName>
</protein>
<feature type="chain" id="PRO_5021903947" description="4-O-methyl-glucuronoyl methylesterase-like domain-containing protein" evidence="4">
    <location>
        <begin position="29"/>
        <end position="431"/>
    </location>
</feature>
<dbReference type="Proteomes" id="UP000319557">
    <property type="component" value="Chromosome"/>
</dbReference>
<proteinExistence type="predicted"/>
<feature type="signal peptide" evidence="4">
    <location>
        <begin position="1"/>
        <end position="28"/>
    </location>
</feature>
<dbReference type="KEGG" id="ruv:EC9_29270"/>
<dbReference type="GO" id="GO:0052689">
    <property type="term" value="F:carboxylic ester hydrolase activity"/>
    <property type="evidence" value="ECO:0007669"/>
    <property type="project" value="UniProtKB-KW"/>
</dbReference>
<dbReference type="SUPFAM" id="SSF53474">
    <property type="entry name" value="alpha/beta-Hydrolases"/>
    <property type="match status" value="1"/>
</dbReference>
<sequence length="431" mass="47384" precursor="true">MPTTAKSTTLQIATFCLALTLPTAMLSAQPAGYNYDEAKVPAYTLPDPLVMADGTPVTSADQWPKRRDEIMDLFLQEVYGKAPGKPEGLHFKVIEQSDDAVNGKATRKQVRVFFDADETVAMDILIYLPKKLVDAKQPVPTFLTLNFFGNHSISDDPAIVLSESWMRSSKEKGVVDHRATEASRGASASRWPVETIIDRGYGLAAIYYGDIDPDFDDGFKNGVHALYDPPAKDGWGSIATWAWGLSRAMDYLETDAEIDANRVAVFGHSRLGKTSLWAGASDPRFSITISNDSGCGGAAISRRAFGETVARINTSFPHWFCDNYTKYNDNEAACPVDQHQLVALIAPRSVYIASAQGDTWADPRGEFLSAVHAAPVYQLLGTDGIGGETELPPVNEPIMHTMGYHIRTGKHNVTDFDWKAYMDFADQRWGK</sequence>
<dbReference type="Gene3D" id="3.40.50.1820">
    <property type="entry name" value="alpha/beta hydrolase"/>
    <property type="match status" value="1"/>
</dbReference>
<dbReference type="Pfam" id="PF22244">
    <property type="entry name" value="GCE_fung"/>
    <property type="match status" value="1"/>
</dbReference>
<dbReference type="AlphaFoldDB" id="A0A517M1H4"/>
<keyword evidence="3" id="KW-0378">Hydrolase</keyword>
<keyword evidence="1" id="KW-0719">Serine esterase</keyword>
<accession>A0A517M1H4</accession>
<keyword evidence="7" id="KW-1185">Reference proteome</keyword>
<evidence type="ECO:0000256" key="1">
    <source>
        <dbReference type="ARBA" id="ARBA00022487"/>
    </source>
</evidence>
<evidence type="ECO:0000259" key="5">
    <source>
        <dbReference type="Pfam" id="PF22244"/>
    </source>
</evidence>
<dbReference type="EMBL" id="CP036261">
    <property type="protein sequence ID" value="QDS88734.1"/>
    <property type="molecule type" value="Genomic_DNA"/>
</dbReference>
<name>A0A517M1H4_9BACT</name>
<evidence type="ECO:0000313" key="6">
    <source>
        <dbReference type="EMBL" id="QDS88734.1"/>
    </source>
</evidence>
<organism evidence="6 7">
    <name type="scientific">Rosistilla ulvae</name>
    <dbReference type="NCBI Taxonomy" id="1930277"/>
    <lineage>
        <taxon>Bacteria</taxon>
        <taxon>Pseudomonadati</taxon>
        <taxon>Planctomycetota</taxon>
        <taxon>Planctomycetia</taxon>
        <taxon>Pirellulales</taxon>
        <taxon>Pirellulaceae</taxon>
        <taxon>Rosistilla</taxon>
    </lineage>
</organism>
<dbReference type="InterPro" id="IPR029058">
    <property type="entry name" value="AB_hydrolase_fold"/>
</dbReference>
<gene>
    <name evidence="6" type="ORF">EC9_29270</name>
</gene>
<keyword evidence="2 4" id="KW-0732">Signal</keyword>
<evidence type="ECO:0000256" key="3">
    <source>
        <dbReference type="ARBA" id="ARBA00022801"/>
    </source>
</evidence>
<feature type="domain" description="4-O-methyl-glucuronoyl methylesterase-like" evidence="5">
    <location>
        <begin position="232"/>
        <end position="381"/>
    </location>
</feature>
<dbReference type="RefSeq" id="WP_246105672.1">
    <property type="nucleotide sequence ID" value="NZ_CP036261.1"/>
</dbReference>
<reference evidence="6 7" key="1">
    <citation type="submission" date="2019-02" db="EMBL/GenBank/DDBJ databases">
        <title>Deep-cultivation of Planctomycetes and their phenomic and genomic characterization uncovers novel biology.</title>
        <authorList>
            <person name="Wiegand S."/>
            <person name="Jogler M."/>
            <person name="Boedeker C."/>
            <person name="Pinto D."/>
            <person name="Vollmers J."/>
            <person name="Rivas-Marin E."/>
            <person name="Kohn T."/>
            <person name="Peeters S.H."/>
            <person name="Heuer A."/>
            <person name="Rast P."/>
            <person name="Oberbeckmann S."/>
            <person name="Bunk B."/>
            <person name="Jeske O."/>
            <person name="Meyerdierks A."/>
            <person name="Storesund J.E."/>
            <person name="Kallscheuer N."/>
            <person name="Luecker S."/>
            <person name="Lage O.M."/>
            <person name="Pohl T."/>
            <person name="Merkel B.J."/>
            <person name="Hornburger P."/>
            <person name="Mueller R.-W."/>
            <person name="Bruemmer F."/>
            <person name="Labrenz M."/>
            <person name="Spormann A.M."/>
            <person name="Op den Camp H."/>
            <person name="Overmann J."/>
            <person name="Amann R."/>
            <person name="Jetten M.S.M."/>
            <person name="Mascher T."/>
            <person name="Medema M.H."/>
            <person name="Devos D.P."/>
            <person name="Kaster A.-K."/>
            <person name="Ovreas L."/>
            <person name="Rohde M."/>
            <person name="Galperin M.Y."/>
            <person name="Jogler C."/>
        </authorList>
    </citation>
    <scope>NUCLEOTIDE SEQUENCE [LARGE SCALE GENOMIC DNA]</scope>
    <source>
        <strain evidence="6 7">EC9</strain>
    </source>
</reference>
<dbReference type="InterPro" id="IPR054579">
    <property type="entry name" value="GCE-like_dom"/>
</dbReference>